<keyword evidence="3" id="KW-1185">Reference proteome</keyword>
<protein>
    <submittedName>
        <fullName evidence="2">Uncharacterized protein</fullName>
    </submittedName>
</protein>
<gene>
    <name evidence="2" type="ORF">GCM10010124_09130</name>
</gene>
<dbReference type="AlphaFoldDB" id="A0A8J3BL00"/>
<dbReference type="EMBL" id="BMQC01000002">
    <property type="protein sequence ID" value="GGK18697.1"/>
    <property type="molecule type" value="Genomic_DNA"/>
</dbReference>
<accession>A0A8J3BL00</accession>
<evidence type="ECO:0000313" key="2">
    <source>
        <dbReference type="EMBL" id="GGK18697.1"/>
    </source>
</evidence>
<evidence type="ECO:0000313" key="3">
    <source>
        <dbReference type="Proteomes" id="UP000662200"/>
    </source>
</evidence>
<reference evidence="2" key="2">
    <citation type="submission" date="2020-09" db="EMBL/GenBank/DDBJ databases">
        <authorList>
            <person name="Sun Q."/>
            <person name="Ohkuma M."/>
        </authorList>
    </citation>
    <scope>NUCLEOTIDE SEQUENCE</scope>
    <source>
        <strain evidence="2">JCM 3091</strain>
    </source>
</reference>
<reference evidence="2" key="1">
    <citation type="journal article" date="2014" name="Int. J. Syst. Evol. Microbiol.">
        <title>Complete genome sequence of Corynebacterium casei LMG S-19264T (=DSM 44701T), isolated from a smear-ripened cheese.</title>
        <authorList>
            <consortium name="US DOE Joint Genome Institute (JGI-PGF)"/>
            <person name="Walter F."/>
            <person name="Albersmeier A."/>
            <person name="Kalinowski J."/>
            <person name="Ruckert C."/>
        </authorList>
    </citation>
    <scope>NUCLEOTIDE SEQUENCE</scope>
    <source>
        <strain evidence="2">JCM 3091</strain>
    </source>
</reference>
<organism evidence="2 3">
    <name type="scientific">Pilimelia terevasa</name>
    <dbReference type="NCBI Taxonomy" id="53372"/>
    <lineage>
        <taxon>Bacteria</taxon>
        <taxon>Bacillati</taxon>
        <taxon>Actinomycetota</taxon>
        <taxon>Actinomycetes</taxon>
        <taxon>Micromonosporales</taxon>
        <taxon>Micromonosporaceae</taxon>
        <taxon>Pilimelia</taxon>
    </lineage>
</organism>
<dbReference type="Proteomes" id="UP000662200">
    <property type="component" value="Unassembled WGS sequence"/>
</dbReference>
<comment type="caution">
    <text evidence="2">The sequence shown here is derived from an EMBL/GenBank/DDBJ whole genome shotgun (WGS) entry which is preliminary data.</text>
</comment>
<feature type="compositionally biased region" description="Basic and acidic residues" evidence="1">
    <location>
        <begin position="41"/>
        <end position="50"/>
    </location>
</feature>
<name>A0A8J3BL00_9ACTN</name>
<sequence length="67" mass="7378">MTDQDRPATDAEPSQAVLHLAWSPARQAAALAAALCHYADPDPLKADRGRQQKRTYTFAAERTDKPD</sequence>
<feature type="region of interest" description="Disordered" evidence="1">
    <location>
        <begin position="41"/>
        <end position="67"/>
    </location>
</feature>
<proteinExistence type="predicted"/>
<evidence type="ECO:0000256" key="1">
    <source>
        <dbReference type="SAM" id="MobiDB-lite"/>
    </source>
</evidence>